<feature type="transmembrane region" description="Helical" evidence="10">
    <location>
        <begin position="176"/>
        <end position="195"/>
    </location>
</feature>
<dbReference type="InterPro" id="IPR011712">
    <property type="entry name" value="Sig_transdc_His_kin_sub3_dim/P"/>
</dbReference>
<comment type="caution">
    <text evidence="12">The sequence shown here is derived from an EMBL/GenBank/DDBJ whole genome shotgun (WGS) entry which is preliminary data.</text>
</comment>
<sequence>MASGAASPTADAGPRRPSYARGVTDPTDVPHPDLAAVPGPRPDGRRTRLRRAWAETWRLGLALLFSLTATGFVLVEIDEGRMAMTGGQLALDIALGVLCFGAVLLRHRFPTTVALVVSAAGAVSAFAVGPITLAIVSLATHRRWWRILAVAAVFTVAGWTYGQLYPTTDPAPVTETLLGVAFFALLVWIGAYIGLRREHIASLYERIATAEREQAGRVAQARANERARIAREMHDVLAHRMSLVAMHAGALAYRTDLPPAQVAETAALVRDSAHEALGELREVLGVLRGLDGPTAGGTTDDPRPERPQPTLADLDELVAATTAAGTPVRVTDRVPGVEALPVAISRSAYRIVQEALTNVRKHAPGVTASVVLRGAPGQGLWITVSNATPAREPADDTTRPPSSGLGLLGLMERAELGGGTLTARDADGRFVVQAWLPWTA</sequence>
<dbReference type="InterPro" id="IPR050482">
    <property type="entry name" value="Sensor_HK_TwoCompSys"/>
</dbReference>
<reference evidence="12 13" key="1">
    <citation type="submission" date="2017-10" db="EMBL/GenBank/DDBJ databases">
        <title>Sequencing the genomes of 1000 actinobacteria strains.</title>
        <authorList>
            <person name="Klenk H.-P."/>
        </authorList>
    </citation>
    <scope>NUCLEOTIDE SEQUENCE [LARGE SCALE GENOMIC DNA]</scope>
    <source>
        <strain evidence="12 13">DSM 21863</strain>
    </source>
</reference>
<feature type="transmembrane region" description="Helical" evidence="10">
    <location>
        <begin position="113"/>
        <end position="138"/>
    </location>
</feature>
<protein>
    <recommendedName>
        <fullName evidence="2">histidine kinase</fullName>
        <ecNumber evidence="2">2.7.13.3</ecNumber>
    </recommendedName>
</protein>
<dbReference type="GO" id="GO:0000155">
    <property type="term" value="F:phosphorelay sensor kinase activity"/>
    <property type="evidence" value="ECO:0007669"/>
    <property type="project" value="InterPro"/>
</dbReference>
<evidence type="ECO:0000256" key="8">
    <source>
        <dbReference type="ARBA" id="ARBA00023012"/>
    </source>
</evidence>
<keyword evidence="10" id="KW-0472">Membrane</keyword>
<dbReference type="SUPFAM" id="SSF55874">
    <property type="entry name" value="ATPase domain of HSP90 chaperone/DNA topoisomerase II/histidine kinase"/>
    <property type="match status" value="1"/>
</dbReference>
<keyword evidence="7" id="KW-0067">ATP-binding</keyword>
<dbReference type="AlphaFoldDB" id="A0A2A9F1S1"/>
<dbReference type="PANTHER" id="PTHR24421">
    <property type="entry name" value="NITRATE/NITRITE SENSOR PROTEIN NARX-RELATED"/>
    <property type="match status" value="1"/>
</dbReference>
<name>A0A2A9F1S1_9MICO</name>
<keyword evidence="6 12" id="KW-0418">Kinase</keyword>
<keyword evidence="8" id="KW-0902">Two-component regulatory system</keyword>
<feature type="domain" description="Signal transduction histidine kinase subgroup 3 dimerisation and phosphoacceptor" evidence="11">
    <location>
        <begin position="225"/>
        <end position="288"/>
    </location>
</feature>
<keyword evidence="13" id="KW-1185">Reference proteome</keyword>
<dbReference type="OrthoDB" id="227596at2"/>
<evidence type="ECO:0000313" key="12">
    <source>
        <dbReference type="EMBL" id="PFG44721.1"/>
    </source>
</evidence>
<evidence type="ECO:0000256" key="2">
    <source>
        <dbReference type="ARBA" id="ARBA00012438"/>
    </source>
</evidence>
<dbReference type="CDD" id="cd16917">
    <property type="entry name" value="HATPase_UhpB-NarQ-NarX-like"/>
    <property type="match status" value="1"/>
</dbReference>
<keyword evidence="10" id="KW-1133">Transmembrane helix</keyword>
<dbReference type="InterPro" id="IPR036890">
    <property type="entry name" value="HATPase_C_sf"/>
</dbReference>
<feature type="transmembrane region" description="Helical" evidence="10">
    <location>
        <begin position="145"/>
        <end position="164"/>
    </location>
</feature>
<evidence type="ECO:0000256" key="5">
    <source>
        <dbReference type="ARBA" id="ARBA00022741"/>
    </source>
</evidence>
<dbReference type="GO" id="GO:0016020">
    <property type="term" value="C:membrane"/>
    <property type="evidence" value="ECO:0007669"/>
    <property type="project" value="InterPro"/>
</dbReference>
<comment type="catalytic activity">
    <reaction evidence="1">
        <text>ATP + protein L-histidine = ADP + protein N-phospho-L-histidine.</text>
        <dbReference type="EC" id="2.7.13.3"/>
    </reaction>
</comment>
<keyword evidence="4" id="KW-0808">Transferase</keyword>
<dbReference type="GO" id="GO:0005524">
    <property type="term" value="F:ATP binding"/>
    <property type="evidence" value="ECO:0007669"/>
    <property type="project" value="UniProtKB-KW"/>
</dbReference>
<keyword evidence="3" id="KW-0597">Phosphoprotein</keyword>
<evidence type="ECO:0000256" key="9">
    <source>
        <dbReference type="SAM" id="MobiDB-lite"/>
    </source>
</evidence>
<proteinExistence type="predicted"/>
<feature type="region of interest" description="Disordered" evidence="9">
    <location>
        <begin position="1"/>
        <end position="45"/>
    </location>
</feature>
<dbReference type="Proteomes" id="UP000224130">
    <property type="component" value="Unassembled WGS sequence"/>
</dbReference>
<organism evidence="12 13">
    <name type="scientific">Isoptericola jiangsuensis</name>
    <dbReference type="NCBI Taxonomy" id="548579"/>
    <lineage>
        <taxon>Bacteria</taxon>
        <taxon>Bacillati</taxon>
        <taxon>Actinomycetota</taxon>
        <taxon>Actinomycetes</taxon>
        <taxon>Micrococcales</taxon>
        <taxon>Promicromonosporaceae</taxon>
        <taxon>Isoptericola</taxon>
    </lineage>
</organism>
<gene>
    <name evidence="12" type="ORF">ATJ88_3457</name>
</gene>
<feature type="transmembrane region" description="Helical" evidence="10">
    <location>
        <begin position="89"/>
        <end position="107"/>
    </location>
</feature>
<dbReference type="Pfam" id="PF07730">
    <property type="entry name" value="HisKA_3"/>
    <property type="match status" value="1"/>
</dbReference>
<dbReference type="PANTHER" id="PTHR24421:SF10">
    <property type="entry name" value="NITRATE_NITRITE SENSOR PROTEIN NARQ"/>
    <property type="match status" value="1"/>
</dbReference>
<accession>A0A2A9F1S1</accession>
<dbReference type="GO" id="GO:0046983">
    <property type="term" value="F:protein dimerization activity"/>
    <property type="evidence" value="ECO:0007669"/>
    <property type="project" value="InterPro"/>
</dbReference>
<evidence type="ECO:0000256" key="10">
    <source>
        <dbReference type="SAM" id="Phobius"/>
    </source>
</evidence>
<evidence type="ECO:0000256" key="3">
    <source>
        <dbReference type="ARBA" id="ARBA00022553"/>
    </source>
</evidence>
<dbReference type="Gene3D" id="1.20.5.1930">
    <property type="match status" value="1"/>
</dbReference>
<evidence type="ECO:0000313" key="13">
    <source>
        <dbReference type="Proteomes" id="UP000224130"/>
    </source>
</evidence>
<keyword evidence="10" id="KW-0812">Transmembrane</keyword>
<evidence type="ECO:0000259" key="11">
    <source>
        <dbReference type="Pfam" id="PF07730"/>
    </source>
</evidence>
<evidence type="ECO:0000256" key="4">
    <source>
        <dbReference type="ARBA" id="ARBA00022679"/>
    </source>
</evidence>
<dbReference type="EC" id="2.7.13.3" evidence="2"/>
<evidence type="ECO:0000256" key="1">
    <source>
        <dbReference type="ARBA" id="ARBA00000085"/>
    </source>
</evidence>
<evidence type="ECO:0000256" key="7">
    <source>
        <dbReference type="ARBA" id="ARBA00022840"/>
    </source>
</evidence>
<dbReference type="EMBL" id="PDJJ01000001">
    <property type="protein sequence ID" value="PFG44721.1"/>
    <property type="molecule type" value="Genomic_DNA"/>
</dbReference>
<feature type="transmembrane region" description="Helical" evidence="10">
    <location>
        <begin position="57"/>
        <end position="77"/>
    </location>
</feature>
<dbReference type="Gene3D" id="3.30.565.10">
    <property type="entry name" value="Histidine kinase-like ATPase, C-terminal domain"/>
    <property type="match status" value="1"/>
</dbReference>
<evidence type="ECO:0000256" key="6">
    <source>
        <dbReference type="ARBA" id="ARBA00022777"/>
    </source>
</evidence>
<keyword evidence="5" id="KW-0547">Nucleotide-binding</keyword>